<comment type="similarity">
    <text evidence="8">Belongs to the P-Pant transferase superfamily. AcpS family.</text>
</comment>
<reference evidence="10 11" key="1">
    <citation type="submission" date="2020-07" db="EMBL/GenBank/DDBJ databases">
        <title>Sequencing the genomes of 1000 actinobacteria strains.</title>
        <authorList>
            <person name="Klenk H.-P."/>
        </authorList>
    </citation>
    <scope>NUCLEOTIDE SEQUENCE [LARGE SCALE GENOMIC DNA]</scope>
    <source>
        <strain evidence="10 11">DSM 23737</strain>
    </source>
</reference>
<evidence type="ECO:0000256" key="5">
    <source>
        <dbReference type="ARBA" id="ARBA00022842"/>
    </source>
</evidence>
<dbReference type="EC" id="2.7.8.7" evidence="8"/>
<accession>A0A7W3JVJ5</accession>
<dbReference type="GO" id="GO:0005737">
    <property type="term" value="C:cytoplasm"/>
    <property type="evidence" value="ECO:0007669"/>
    <property type="project" value="UniProtKB-SubCell"/>
</dbReference>
<organism evidence="10 11">
    <name type="scientific">Alpinimonas psychrophila</name>
    <dbReference type="NCBI Taxonomy" id="748908"/>
    <lineage>
        <taxon>Bacteria</taxon>
        <taxon>Bacillati</taxon>
        <taxon>Actinomycetota</taxon>
        <taxon>Actinomycetes</taxon>
        <taxon>Micrococcales</taxon>
        <taxon>Microbacteriaceae</taxon>
        <taxon>Alpinimonas</taxon>
    </lineage>
</organism>
<dbReference type="InterPro" id="IPR008278">
    <property type="entry name" value="4-PPantetheinyl_Trfase_dom"/>
</dbReference>
<comment type="caution">
    <text evidence="10">The sequence shown here is derived from an EMBL/GenBank/DDBJ whole genome shotgun (WGS) entry which is preliminary data.</text>
</comment>
<dbReference type="HAMAP" id="MF_00101">
    <property type="entry name" value="AcpS"/>
    <property type="match status" value="1"/>
</dbReference>
<evidence type="ECO:0000313" key="10">
    <source>
        <dbReference type="EMBL" id="MBA8830066.1"/>
    </source>
</evidence>
<dbReference type="InterPro" id="IPR004568">
    <property type="entry name" value="Ppantetheine-prot_Trfase_dom"/>
</dbReference>
<keyword evidence="2 8" id="KW-0808">Transferase</keyword>
<dbReference type="GO" id="GO:0000287">
    <property type="term" value="F:magnesium ion binding"/>
    <property type="evidence" value="ECO:0007669"/>
    <property type="project" value="UniProtKB-UniRule"/>
</dbReference>
<dbReference type="Proteomes" id="UP000524237">
    <property type="component" value="Unassembled WGS sequence"/>
</dbReference>
<comment type="cofactor">
    <cofactor evidence="8">
        <name>Mg(2+)</name>
        <dbReference type="ChEBI" id="CHEBI:18420"/>
    </cofactor>
</comment>
<dbReference type="GO" id="GO:0006633">
    <property type="term" value="P:fatty acid biosynthetic process"/>
    <property type="evidence" value="ECO:0007669"/>
    <property type="project" value="UniProtKB-UniRule"/>
</dbReference>
<proteinExistence type="inferred from homology"/>
<comment type="function">
    <text evidence="8">Transfers the 4'-phosphopantetheine moiety from coenzyme A to a Ser of acyl-carrier-protein.</text>
</comment>
<protein>
    <recommendedName>
        <fullName evidence="8">Holo-[acyl-carrier-protein] synthase</fullName>
        <shortName evidence="8">Holo-ACP synthase</shortName>
        <ecNumber evidence="8">2.7.8.7</ecNumber>
    </recommendedName>
    <alternativeName>
        <fullName evidence="8">4'-phosphopantetheinyl transferase AcpS</fullName>
    </alternativeName>
</protein>
<keyword evidence="1 8" id="KW-0444">Lipid biosynthesis</keyword>
<name>A0A7W3JVJ5_9MICO</name>
<dbReference type="GO" id="GO:0008897">
    <property type="term" value="F:holo-[acyl-carrier-protein] synthase activity"/>
    <property type="evidence" value="ECO:0007669"/>
    <property type="project" value="UniProtKB-UniRule"/>
</dbReference>
<evidence type="ECO:0000256" key="8">
    <source>
        <dbReference type="HAMAP-Rule" id="MF_00101"/>
    </source>
</evidence>
<dbReference type="NCBIfam" id="TIGR00516">
    <property type="entry name" value="acpS"/>
    <property type="match status" value="1"/>
</dbReference>
<feature type="binding site" evidence="8">
    <location>
        <position position="50"/>
    </location>
    <ligand>
        <name>Mg(2+)</name>
        <dbReference type="ChEBI" id="CHEBI:18420"/>
    </ligand>
</feature>
<evidence type="ECO:0000256" key="1">
    <source>
        <dbReference type="ARBA" id="ARBA00022516"/>
    </source>
</evidence>
<dbReference type="Pfam" id="PF01648">
    <property type="entry name" value="ACPS"/>
    <property type="match status" value="1"/>
</dbReference>
<evidence type="ECO:0000256" key="4">
    <source>
        <dbReference type="ARBA" id="ARBA00022832"/>
    </source>
</evidence>
<evidence type="ECO:0000256" key="2">
    <source>
        <dbReference type="ARBA" id="ARBA00022679"/>
    </source>
</evidence>
<dbReference type="Gene3D" id="3.90.470.20">
    <property type="entry name" value="4'-phosphopantetheinyl transferase domain"/>
    <property type="match status" value="1"/>
</dbReference>
<dbReference type="NCBIfam" id="NF000832">
    <property type="entry name" value="PRK00070.3-2"/>
    <property type="match status" value="1"/>
</dbReference>
<keyword evidence="5 8" id="KW-0460">Magnesium</keyword>
<feature type="binding site" evidence="8">
    <location>
        <position position="8"/>
    </location>
    <ligand>
        <name>Mg(2+)</name>
        <dbReference type="ChEBI" id="CHEBI:18420"/>
    </ligand>
</feature>
<keyword evidence="3 8" id="KW-0479">Metal-binding</keyword>
<feature type="domain" description="4'-phosphopantetheinyl transferase" evidence="9">
    <location>
        <begin position="4"/>
        <end position="84"/>
    </location>
</feature>
<dbReference type="InterPro" id="IPR037143">
    <property type="entry name" value="4-PPantetheinyl_Trfase_dom_sf"/>
</dbReference>
<dbReference type="SUPFAM" id="SSF56214">
    <property type="entry name" value="4'-phosphopantetheinyl transferase"/>
    <property type="match status" value="1"/>
</dbReference>
<sequence length="133" mass="13746">MILGVGVDIVDLQRFIRTIERTPKVIERLFTPGERENAVASLAGRFAAKEALIKAFGGSGAMTWHDIEVITNDVGAPSFVLTGAAGVMVAARGIESVHLSISHDGNAAVAFVVAEGRVGSHAGAHAVDQGVTA</sequence>
<dbReference type="AlphaFoldDB" id="A0A7W3JVJ5"/>
<dbReference type="RefSeq" id="WP_182485475.1">
    <property type="nucleotide sequence ID" value="NZ_JACGWU010000011.1"/>
</dbReference>
<gene>
    <name evidence="8" type="primary">acpS</name>
    <name evidence="10" type="ORF">FB555_002193</name>
</gene>
<keyword evidence="4 8" id="KW-0276">Fatty acid metabolism</keyword>
<evidence type="ECO:0000256" key="3">
    <source>
        <dbReference type="ARBA" id="ARBA00022723"/>
    </source>
</evidence>
<comment type="subcellular location">
    <subcellularLocation>
        <location evidence="8">Cytoplasm</location>
    </subcellularLocation>
</comment>
<keyword evidence="7 8" id="KW-0275">Fatty acid biosynthesis</keyword>
<keyword evidence="6 8" id="KW-0443">Lipid metabolism</keyword>
<dbReference type="EMBL" id="JACGWU010000011">
    <property type="protein sequence ID" value="MBA8830066.1"/>
    <property type="molecule type" value="Genomic_DNA"/>
</dbReference>
<dbReference type="InterPro" id="IPR002582">
    <property type="entry name" value="ACPS"/>
</dbReference>
<comment type="catalytic activity">
    <reaction evidence="8">
        <text>apo-[ACP] + CoA = holo-[ACP] + adenosine 3',5'-bisphosphate + H(+)</text>
        <dbReference type="Rhea" id="RHEA:12068"/>
        <dbReference type="Rhea" id="RHEA-COMP:9685"/>
        <dbReference type="Rhea" id="RHEA-COMP:9690"/>
        <dbReference type="ChEBI" id="CHEBI:15378"/>
        <dbReference type="ChEBI" id="CHEBI:29999"/>
        <dbReference type="ChEBI" id="CHEBI:57287"/>
        <dbReference type="ChEBI" id="CHEBI:58343"/>
        <dbReference type="ChEBI" id="CHEBI:64479"/>
        <dbReference type="EC" id="2.7.8.7"/>
    </reaction>
</comment>
<evidence type="ECO:0000256" key="7">
    <source>
        <dbReference type="ARBA" id="ARBA00023160"/>
    </source>
</evidence>
<dbReference type="NCBIfam" id="TIGR00556">
    <property type="entry name" value="pantethn_trn"/>
    <property type="match status" value="1"/>
</dbReference>
<evidence type="ECO:0000259" key="9">
    <source>
        <dbReference type="Pfam" id="PF01648"/>
    </source>
</evidence>
<keyword evidence="11" id="KW-1185">Reference proteome</keyword>
<evidence type="ECO:0000256" key="6">
    <source>
        <dbReference type="ARBA" id="ARBA00023098"/>
    </source>
</evidence>
<keyword evidence="8" id="KW-0963">Cytoplasm</keyword>
<evidence type="ECO:0000313" key="11">
    <source>
        <dbReference type="Proteomes" id="UP000524237"/>
    </source>
</evidence>